<organism evidence="2 3">
    <name type="scientific">Nocardia cyriacigeorgica (strain GUH-2)</name>
    <dbReference type="NCBI Taxonomy" id="1127134"/>
    <lineage>
        <taxon>Bacteria</taxon>
        <taxon>Bacillati</taxon>
        <taxon>Actinomycetota</taxon>
        <taxon>Actinomycetes</taxon>
        <taxon>Mycobacteriales</taxon>
        <taxon>Nocardiaceae</taxon>
        <taxon>Nocardia</taxon>
    </lineage>
</organism>
<reference evidence="2 3" key="1">
    <citation type="journal article" date="2012" name="J. Bacteriol.">
        <title>Genome sequence of the human- and animal-pathogenic strain Nocardia cyriacigeorgica GUH-2.</title>
        <authorList>
            <person name="Zoropogui A."/>
            <person name="Pujic P."/>
            <person name="Normand P."/>
            <person name="Barbe V."/>
            <person name="Beaman B."/>
            <person name="Beaman L."/>
            <person name="Boiron P."/>
            <person name="Colinon C."/>
            <person name="Deredjian A."/>
            <person name="Graindorge A."/>
            <person name="Mangenot S."/>
            <person name="Nazaret S."/>
            <person name="Neto M."/>
            <person name="Petit S."/>
            <person name="Roche D."/>
            <person name="Vallenet D."/>
            <person name="Rodriguez-Nava V."/>
            <person name="Richard Y."/>
            <person name="Cournoyer B."/>
            <person name="Blaha D."/>
        </authorList>
    </citation>
    <scope>NUCLEOTIDE SEQUENCE [LARGE SCALE GENOMIC DNA]</scope>
    <source>
        <strain evidence="2 3">GUH-2</strain>
    </source>
</reference>
<dbReference type="AlphaFoldDB" id="H6R8V6"/>
<dbReference type="KEGG" id="ncy:NOCYR_1536"/>
<keyword evidence="3" id="KW-1185">Reference proteome</keyword>
<proteinExistence type="predicted"/>
<dbReference type="EMBL" id="FO082843">
    <property type="protein sequence ID" value="CCF62330.1"/>
    <property type="molecule type" value="Genomic_DNA"/>
</dbReference>
<evidence type="ECO:0000313" key="3">
    <source>
        <dbReference type="Proteomes" id="UP000008190"/>
    </source>
</evidence>
<accession>H6R8V6</accession>
<protein>
    <submittedName>
        <fullName evidence="2">Uncharacterized protein</fullName>
    </submittedName>
</protein>
<feature type="region of interest" description="Disordered" evidence="1">
    <location>
        <begin position="65"/>
        <end position="85"/>
    </location>
</feature>
<sequence>MAGAREGGLGSARHGVNVINGLGKPNSHALMIKEPLVLPRYLWSAQQDADSDLLGHCFPLNRCSRCSRSQSPRAPTQDRFRGLRP</sequence>
<dbReference type="HOGENOM" id="CLU_2509341_0_0_11"/>
<gene>
    <name evidence="2" type="ordered locus">NOCYR_1536</name>
</gene>
<evidence type="ECO:0000256" key="1">
    <source>
        <dbReference type="SAM" id="MobiDB-lite"/>
    </source>
</evidence>
<dbReference type="Proteomes" id="UP000008190">
    <property type="component" value="Chromosome"/>
</dbReference>
<evidence type="ECO:0000313" key="2">
    <source>
        <dbReference type="EMBL" id="CCF62330.1"/>
    </source>
</evidence>
<name>H6R8V6_NOCCG</name>
<feature type="compositionally biased region" description="Basic and acidic residues" evidence="1">
    <location>
        <begin position="76"/>
        <end position="85"/>
    </location>
</feature>